<dbReference type="EMBL" id="FN649760">
    <property type="protein sequence ID" value="CBJ48896.1"/>
    <property type="molecule type" value="Genomic_DNA"/>
</dbReference>
<accession>D7G4J3</accession>
<protein>
    <submittedName>
        <fullName evidence="1">Uncharacterized protein</fullName>
    </submittedName>
</protein>
<name>D7G4J3_ECTSI</name>
<evidence type="ECO:0000313" key="1">
    <source>
        <dbReference type="EMBL" id="CBJ48896.1"/>
    </source>
</evidence>
<evidence type="ECO:0000313" key="2">
    <source>
        <dbReference type="Proteomes" id="UP000002630"/>
    </source>
</evidence>
<dbReference type="Proteomes" id="UP000002630">
    <property type="component" value="Unassembled WGS sequence"/>
</dbReference>
<sequence>MGAAEAVSCRGLLAKGVWMRLGGRRRGGGGSVSQSRCYSGDEGGRVETRVFQAGRCRW</sequence>
<dbReference type="InParanoid" id="D7G4J3"/>
<gene>
    <name evidence="1" type="ORF">Esi_0057_0067</name>
</gene>
<proteinExistence type="predicted"/>
<reference evidence="1 2" key="1">
    <citation type="journal article" date="2010" name="Nature">
        <title>The Ectocarpus genome and the independent evolution of multicellularity in brown algae.</title>
        <authorList>
            <person name="Cock J.M."/>
            <person name="Sterck L."/>
            <person name="Rouze P."/>
            <person name="Scornet D."/>
            <person name="Allen A.E."/>
            <person name="Amoutzias G."/>
            <person name="Anthouard V."/>
            <person name="Artiguenave F."/>
            <person name="Aury J.M."/>
            <person name="Badger J.H."/>
            <person name="Beszteri B."/>
            <person name="Billiau K."/>
            <person name="Bonnet E."/>
            <person name="Bothwell J.H."/>
            <person name="Bowler C."/>
            <person name="Boyen C."/>
            <person name="Brownlee C."/>
            <person name="Carrano C.J."/>
            <person name="Charrier B."/>
            <person name="Cho G.Y."/>
            <person name="Coelho S.M."/>
            <person name="Collen J."/>
            <person name="Corre E."/>
            <person name="Da Silva C."/>
            <person name="Delage L."/>
            <person name="Delaroque N."/>
            <person name="Dittami S.M."/>
            <person name="Doulbeau S."/>
            <person name="Elias M."/>
            <person name="Farnham G."/>
            <person name="Gachon C.M."/>
            <person name="Gschloessl B."/>
            <person name="Heesch S."/>
            <person name="Jabbari K."/>
            <person name="Jubin C."/>
            <person name="Kawai H."/>
            <person name="Kimura K."/>
            <person name="Kloareg B."/>
            <person name="Kupper F.C."/>
            <person name="Lang D."/>
            <person name="Le Bail A."/>
            <person name="Leblanc C."/>
            <person name="Lerouge P."/>
            <person name="Lohr M."/>
            <person name="Lopez P.J."/>
            <person name="Martens C."/>
            <person name="Maumus F."/>
            <person name="Michel G."/>
            <person name="Miranda-Saavedra D."/>
            <person name="Morales J."/>
            <person name="Moreau H."/>
            <person name="Motomura T."/>
            <person name="Nagasato C."/>
            <person name="Napoli C.A."/>
            <person name="Nelson D.R."/>
            <person name="Nyvall-Collen P."/>
            <person name="Peters A.F."/>
            <person name="Pommier C."/>
            <person name="Potin P."/>
            <person name="Poulain J."/>
            <person name="Quesneville H."/>
            <person name="Read B."/>
            <person name="Rensing S.A."/>
            <person name="Ritter A."/>
            <person name="Rousvoal S."/>
            <person name="Samanta M."/>
            <person name="Samson G."/>
            <person name="Schroeder D.C."/>
            <person name="Segurens B."/>
            <person name="Strittmatter M."/>
            <person name="Tonon T."/>
            <person name="Tregear J.W."/>
            <person name="Valentin K."/>
            <person name="von Dassow P."/>
            <person name="Yamagishi T."/>
            <person name="Van de Peer Y."/>
            <person name="Wincker P."/>
        </authorList>
    </citation>
    <scope>NUCLEOTIDE SEQUENCE [LARGE SCALE GENOMIC DNA]</scope>
    <source>
        <strain evidence="2">Ec32 / CCAP1310/4</strain>
    </source>
</reference>
<keyword evidence="2" id="KW-1185">Reference proteome</keyword>
<dbReference type="AlphaFoldDB" id="D7G4J3"/>
<organism evidence="1 2">
    <name type="scientific">Ectocarpus siliculosus</name>
    <name type="common">Brown alga</name>
    <name type="synonym">Conferva siliculosa</name>
    <dbReference type="NCBI Taxonomy" id="2880"/>
    <lineage>
        <taxon>Eukaryota</taxon>
        <taxon>Sar</taxon>
        <taxon>Stramenopiles</taxon>
        <taxon>Ochrophyta</taxon>
        <taxon>PX clade</taxon>
        <taxon>Phaeophyceae</taxon>
        <taxon>Ectocarpales</taxon>
        <taxon>Ectocarpaceae</taxon>
        <taxon>Ectocarpus</taxon>
    </lineage>
</organism>